<sequence>MYAAILGGIANGKTNAHLKKSLKGKEYTLIKQDKLVPIKTVKILVNSTSFKEFKI</sequence>
<organism evidence="1 2">
    <name type="scientific">Desulforamulus hydrothermalis Lam5 = DSM 18033</name>
    <dbReference type="NCBI Taxonomy" id="1121428"/>
    <lineage>
        <taxon>Bacteria</taxon>
        <taxon>Bacillati</taxon>
        <taxon>Bacillota</taxon>
        <taxon>Clostridia</taxon>
        <taxon>Eubacteriales</taxon>
        <taxon>Peptococcaceae</taxon>
        <taxon>Desulforamulus</taxon>
    </lineage>
</organism>
<name>K8DYY4_9FIRM</name>
<evidence type="ECO:0000313" key="1">
    <source>
        <dbReference type="EMBL" id="CCO08144.1"/>
    </source>
</evidence>
<reference evidence="1 2" key="1">
    <citation type="journal article" date="2013" name="Genome Announc.">
        <title>Genome Sequence of the Sulfate-Reducing Bacterium Desulfotomaculum hydrothermale Lam5(T).</title>
        <authorList>
            <person name="Amin O."/>
            <person name="Fardeau M.L."/>
            <person name="Valette O."/>
            <person name="Hirschler-Rea A."/>
            <person name="Barbe V."/>
            <person name="Medigue C."/>
            <person name="Vacherie B."/>
            <person name="Ollivier B."/>
            <person name="Bertin P.N."/>
            <person name="Dolla A."/>
        </authorList>
    </citation>
    <scope>NUCLEOTIDE SEQUENCE [LARGE SCALE GENOMIC DNA]</scope>
    <source>
        <strain evidence="2">Lam5 / DSM 18033</strain>
    </source>
</reference>
<dbReference type="AlphaFoldDB" id="K8DYY4"/>
<dbReference type="EMBL" id="CAOS01000009">
    <property type="protein sequence ID" value="CCO08144.1"/>
    <property type="molecule type" value="Genomic_DNA"/>
</dbReference>
<dbReference type="Proteomes" id="UP000009315">
    <property type="component" value="Unassembled WGS sequence"/>
</dbReference>
<protein>
    <submittedName>
        <fullName evidence="1">Uncharacterized protein</fullName>
    </submittedName>
</protein>
<keyword evidence="2" id="KW-1185">Reference proteome</keyword>
<evidence type="ECO:0000313" key="2">
    <source>
        <dbReference type="Proteomes" id="UP000009315"/>
    </source>
</evidence>
<accession>K8DYY4</accession>
<proteinExistence type="predicted"/>
<comment type="caution">
    <text evidence="1">The sequence shown here is derived from an EMBL/GenBank/DDBJ whole genome shotgun (WGS) entry which is preliminary data.</text>
</comment>
<gene>
    <name evidence="1" type="ORF">DESHY_20013</name>
</gene>